<reference evidence="3" key="1">
    <citation type="submission" date="2017-06" db="EMBL/GenBank/DDBJ databases">
        <authorList>
            <person name="Rastogi G."/>
            <person name="Vaishampayan P."/>
            <person name="Seuylemezian A."/>
        </authorList>
    </citation>
    <scope>NUCLEOTIDE SEQUENCE [LARGE SCALE GENOMIC DNA]</scope>
    <source>
        <strain evidence="3">PI11</strain>
    </source>
</reference>
<proteinExistence type="predicted"/>
<dbReference type="Pfam" id="PF23544">
    <property type="entry name" value="AtuA_ferredoxin"/>
    <property type="match status" value="1"/>
</dbReference>
<feature type="domain" description="AtuA-like ferredoxin-fold" evidence="1">
    <location>
        <begin position="6"/>
        <end position="101"/>
    </location>
</feature>
<protein>
    <recommendedName>
        <fullName evidence="1">AtuA-like ferredoxin-fold domain-containing protein</fullName>
    </recommendedName>
</protein>
<organism evidence="2 3">
    <name type="scientific">Pseudomonas sediminis</name>
    <dbReference type="NCBI Taxonomy" id="1691904"/>
    <lineage>
        <taxon>Bacteria</taxon>
        <taxon>Pseudomonadati</taxon>
        <taxon>Pseudomonadota</taxon>
        <taxon>Gammaproteobacteria</taxon>
        <taxon>Pseudomonadales</taxon>
        <taxon>Pseudomonadaceae</taxon>
        <taxon>Pseudomonas</taxon>
    </lineage>
</organism>
<evidence type="ECO:0000313" key="2">
    <source>
        <dbReference type="EMBL" id="PIA66122.1"/>
    </source>
</evidence>
<evidence type="ECO:0000259" key="1">
    <source>
        <dbReference type="Pfam" id="PF23544"/>
    </source>
</evidence>
<dbReference type="RefSeq" id="WP_099526632.1">
    <property type="nucleotide sequence ID" value="NZ_NIQU01000011.1"/>
</dbReference>
<dbReference type="InterPro" id="IPR056362">
    <property type="entry name" value="AtuA-like_ferredoxin_dom"/>
</dbReference>
<dbReference type="PANTHER" id="PTHR47585:SF1">
    <property type="entry name" value="DUF1446 DOMAIN-CONTAINING PROTEIN"/>
    <property type="match status" value="1"/>
</dbReference>
<gene>
    <name evidence="2" type="ORF">CDO35_21500</name>
</gene>
<dbReference type="EMBL" id="NIQU01000011">
    <property type="protein sequence ID" value="PIA66122.1"/>
    <property type="molecule type" value="Genomic_DNA"/>
</dbReference>
<sequence>MTDVLLCDYAHARAGDKGNTLSVAVFAFSDEHYAWLANELTCERVAACLNHRAIGTVKRYELPNLGGLNFVVENALEGGVNASPGLDRHGKSLSYALLGLRLPPPD</sequence>
<accession>A0A2G5FDU8</accession>
<evidence type="ECO:0000313" key="3">
    <source>
        <dbReference type="Proteomes" id="UP000229504"/>
    </source>
</evidence>
<comment type="caution">
    <text evidence="2">The sequence shown here is derived from an EMBL/GenBank/DDBJ whole genome shotgun (WGS) entry which is preliminary data.</text>
</comment>
<dbReference type="PANTHER" id="PTHR47585">
    <property type="match status" value="1"/>
</dbReference>
<dbReference type="Proteomes" id="UP000229504">
    <property type="component" value="Unassembled WGS sequence"/>
</dbReference>
<dbReference type="AlphaFoldDB" id="A0A2G5FDU8"/>
<name>A0A2G5FDU8_9PSED</name>